<dbReference type="PANTHER" id="PTHR20958">
    <property type="entry name" value="GLYCINE N-ACYLTRANSFERASE-LIKE PROTEIN"/>
    <property type="match status" value="1"/>
</dbReference>
<organism evidence="2 3">
    <name type="scientific">Verruconis gallopava</name>
    <dbReference type="NCBI Taxonomy" id="253628"/>
    <lineage>
        <taxon>Eukaryota</taxon>
        <taxon>Fungi</taxon>
        <taxon>Dikarya</taxon>
        <taxon>Ascomycota</taxon>
        <taxon>Pezizomycotina</taxon>
        <taxon>Dothideomycetes</taxon>
        <taxon>Pleosporomycetidae</taxon>
        <taxon>Venturiales</taxon>
        <taxon>Sympoventuriaceae</taxon>
        <taxon>Verruconis</taxon>
    </lineage>
</organism>
<name>A0A0D2ABG4_9PEZI</name>
<dbReference type="GeneID" id="27312716"/>
<dbReference type="InterPro" id="IPR016181">
    <property type="entry name" value="Acyl_CoA_acyltransferase"/>
</dbReference>
<evidence type="ECO:0000313" key="3">
    <source>
        <dbReference type="Proteomes" id="UP000053259"/>
    </source>
</evidence>
<protein>
    <recommendedName>
        <fullName evidence="1">GCN5-related N-acetyltransferase Rv2170-like domain-containing protein</fullName>
    </recommendedName>
</protein>
<proteinExistence type="predicted"/>
<dbReference type="Pfam" id="PF08445">
    <property type="entry name" value="FR47"/>
    <property type="match status" value="1"/>
</dbReference>
<dbReference type="RefSeq" id="XP_016213769.1">
    <property type="nucleotide sequence ID" value="XM_016358151.1"/>
</dbReference>
<evidence type="ECO:0000313" key="2">
    <source>
        <dbReference type="EMBL" id="KIW03900.1"/>
    </source>
</evidence>
<sequence length="346" mass="38555">MFRMSPNRAKAHVQPPSGETVLPILYNALPYSAPLYGRLRFHHRSPSSHVFASFPPSLQSVNLDNSMIPRCYAIAFLDRTRRPETECWLFTSGEVPNRCSLSSQAKHCDDCKAALVAVLDAVFSSNVPESNHSAETMKQASPEMQRALKGEIMLLGAVNEVTAKIVWEATANTSTSAPADRAEVPYLKYLFRPEALPRSQDLPTGFKWGKVRREEFALVRSRTSIPRQDQTLTLLPSMAIFPDDGENHAPIAWAFLGPDGSLISLHTEPEFRGKGFAKSLASKLFREGDFVTQTKSNPAYSTVWYHADVALDNNSSRRVCKGLGGEEAWIVYWIRVDLKALKDPIC</sequence>
<reference evidence="2 3" key="1">
    <citation type="submission" date="2015-01" db="EMBL/GenBank/DDBJ databases">
        <title>The Genome Sequence of Ochroconis gallopava CBS43764.</title>
        <authorList>
            <consortium name="The Broad Institute Genomics Platform"/>
            <person name="Cuomo C."/>
            <person name="de Hoog S."/>
            <person name="Gorbushina A."/>
            <person name="Stielow B."/>
            <person name="Teixiera M."/>
            <person name="Abouelleil A."/>
            <person name="Chapman S.B."/>
            <person name="Priest M."/>
            <person name="Young S.K."/>
            <person name="Wortman J."/>
            <person name="Nusbaum C."/>
            <person name="Birren B."/>
        </authorList>
    </citation>
    <scope>NUCLEOTIDE SEQUENCE [LARGE SCALE GENOMIC DNA]</scope>
    <source>
        <strain evidence="2 3">CBS 43764</strain>
    </source>
</reference>
<dbReference type="OrthoDB" id="61870at2759"/>
<dbReference type="SUPFAM" id="SSF55729">
    <property type="entry name" value="Acyl-CoA N-acyltransferases (Nat)"/>
    <property type="match status" value="1"/>
</dbReference>
<dbReference type="PANTHER" id="PTHR20958:SF6">
    <property type="entry name" value="GLYCINE N-ACYLTRANSFERASE-LIKE PROTEIN"/>
    <property type="match status" value="1"/>
</dbReference>
<dbReference type="Proteomes" id="UP000053259">
    <property type="component" value="Unassembled WGS sequence"/>
</dbReference>
<gene>
    <name evidence="2" type="ORF">PV09_04743</name>
</gene>
<dbReference type="InParanoid" id="A0A0D2ABG4"/>
<dbReference type="GO" id="GO:0016747">
    <property type="term" value="F:acyltransferase activity, transferring groups other than amino-acyl groups"/>
    <property type="evidence" value="ECO:0007669"/>
    <property type="project" value="InterPro"/>
</dbReference>
<dbReference type="HOGENOM" id="CLU_030809_0_0_1"/>
<dbReference type="Gene3D" id="3.40.630.30">
    <property type="match status" value="1"/>
</dbReference>
<dbReference type="InterPro" id="IPR053225">
    <property type="entry name" value="Acyl-CoA_N-acyltransferase"/>
</dbReference>
<accession>A0A0D2ABG4</accession>
<dbReference type="InterPro" id="IPR013653">
    <property type="entry name" value="GCN5-like_dom"/>
</dbReference>
<feature type="domain" description="GCN5-related N-acetyltransferase Rv2170-like" evidence="1">
    <location>
        <begin position="247"/>
        <end position="334"/>
    </location>
</feature>
<evidence type="ECO:0000259" key="1">
    <source>
        <dbReference type="Pfam" id="PF08445"/>
    </source>
</evidence>
<keyword evidence="3" id="KW-1185">Reference proteome</keyword>
<dbReference type="AlphaFoldDB" id="A0A0D2ABG4"/>
<dbReference type="VEuPathDB" id="FungiDB:PV09_04743"/>
<dbReference type="EMBL" id="KN847542">
    <property type="protein sequence ID" value="KIW03900.1"/>
    <property type="molecule type" value="Genomic_DNA"/>
</dbReference>